<comment type="similarity">
    <text evidence="9">Belongs to the DOP1 family.</text>
</comment>
<feature type="coiled-coil region" evidence="11">
    <location>
        <begin position="2632"/>
        <end position="2680"/>
    </location>
</feature>
<dbReference type="InterPro" id="IPR036890">
    <property type="entry name" value="HATPase_C_sf"/>
</dbReference>
<feature type="compositionally biased region" description="Polar residues" evidence="12">
    <location>
        <begin position="2566"/>
        <end position="2586"/>
    </location>
</feature>
<feature type="region of interest" description="Disordered" evidence="12">
    <location>
        <begin position="1724"/>
        <end position="1746"/>
    </location>
</feature>
<dbReference type="InterPro" id="IPR007249">
    <property type="entry name" value="DOP1_N"/>
</dbReference>
<dbReference type="eggNOG" id="KOG3613">
    <property type="taxonomic scope" value="Eukaryota"/>
</dbReference>
<dbReference type="FunFam" id="3.30.40.100:FF:000003">
    <property type="entry name" value="MORC family CW-type zinc finger 3"/>
    <property type="match status" value="1"/>
</dbReference>
<evidence type="ECO:0000256" key="8">
    <source>
        <dbReference type="ARBA" id="ARBA00023242"/>
    </source>
</evidence>
<dbReference type="InterPro" id="IPR011124">
    <property type="entry name" value="Znf_CW"/>
</dbReference>
<feature type="region of interest" description="Disordered" evidence="12">
    <location>
        <begin position="2442"/>
        <end position="2522"/>
    </location>
</feature>
<dbReference type="Gene3D" id="3.30.565.10">
    <property type="entry name" value="Histidine kinase-like ATPase, C-terminal domain"/>
    <property type="match status" value="1"/>
</dbReference>
<dbReference type="FunFam" id="3.30.565.10:FF:000035">
    <property type="entry name" value="MORC family CW-type zinc finger protein 4"/>
    <property type="match status" value="1"/>
</dbReference>
<dbReference type="Pfam" id="PF13589">
    <property type="entry name" value="HATPase_c_3"/>
    <property type="match status" value="1"/>
</dbReference>
<dbReference type="PROSITE" id="PS51050">
    <property type="entry name" value="ZF_CW"/>
    <property type="match status" value="1"/>
</dbReference>
<feature type="compositionally biased region" description="Polar residues" evidence="12">
    <location>
        <begin position="2470"/>
        <end position="2485"/>
    </location>
</feature>
<comment type="subcellular location">
    <subcellularLocation>
        <location evidence="1">Nucleus</location>
    </subcellularLocation>
</comment>
<dbReference type="InParanoid" id="G3HXN0"/>
<dbReference type="InterPro" id="IPR041006">
    <property type="entry name" value="Morc_S5"/>
</dbReference>
<dbReference type="PANTHER" id="PTHR14042">
    <property type="entry name" value="DOPEY-RELATED"/>
    <property type="match status" value="1"/>
</dbReference>
<dbReference type="PaxDb" id="10029-XP_007634738.1"/>
<keyword evidence="3" id="KW-0479">Metal-binding</keyword>
<dbReference type="Gene3D" id="3.30.40.100">
    <property type="match status" value="1"/>
</dbReference>
<evidence type="ECO:0000256" key="7">
    <source>
        <dbReference type="ARBA" id="ARBA00023054"/>
    </source>
</evidence>
<evidence type="ECO:0000256" key="3">
    <source>
        <dbReference type="ARBA" id="ARBA00022723"/>
    </source>
</evidence>
<feature type="coiled-coil region" evidence="11">
    <location>
        <begin position="2766"/>
        <end position="2814"/>
    </location>
</feature>
<dbReference type="InterPro" id="IPR056457">
    <property type="entry name" value="DOP1_C"/>
</dbReference>
<name>G3HXN0_CRIGR</name>
<dbReference type="FunCoup" id="G3HXN0">
    <property type="interactions" value="775"/>
</dbReference>
<evidence type="ECO:0000256" key="6">
    <source>
        <dbReference type="ARBA" id="ARBA00022927"/>
    </source>
</evidence>
<evidence type="ECO:0000313" key="14">
    <source>
        <dbReference type="EMBL" id="EGW12586.1"/>
    </source>
</evidence>
<dbReference type="PANTHER" id="PTHR14042:SF23">
    <property type="entry name" value="PROTEIN DOPEY-2"/>
    <property type="match status" value="1"/>
</dbReference>
<dbReference type="InterPro" id="IPR056459">
    <property type="entry name" value="TPR_DOP1"/>
</dbReference>
<dbReference type="Pfam" id="PF24601">
    <property type="entry name" value="TPR_DOP1"/>
    <property type="match status" value="1"/>
</dbReference>
<dbReference type="GO" id="GO:0005654">
    <property type="term" value="C:nucleoplasm"/>
    <property type="evidence" value="ECO:0007669"/>
    <property type="project" value="UniProtKB-ARBA"/>
</dbReference>
<dbReference type="GO" id="GO:0008270">
    <property type="term" value="F:zinc ion binding"/>
    <property type="evidence" value="ECO:0007669"/>
    <property type="project" value="UniProtKB-KW"/>
</dbReference>
<dbReference type="GO" id="GO:0005802">
    <property type="term" value="C:trans-Golgi network"/>
    <property type="evidence" value="ECO:0007669"/>
    <property type="project" value="TreeGrafter"/>
</dbReference>
<keyword evidence="7 11" id="KW-0175">Coiled coil</keyword>
<feature type="region of interest" description="Disordered" evidence="12">
    <location>
        <begin position="265"/>
        <end position="296"/>
    </location>
</feature>
<evidence type="ECO:0000256" key="10">
    <source>
        <dbReference type="PROSITE-ProRule" id="PRU00454"/>
    </source>
</evidence>
<feature type="compositionally biased region" description="Basic and acidic residues" evidence="12">
    <location>
        <begin position="267"/>
        <end position="282"/>
    </location>
</feature>
<feature type="compositionally biased region" description="Polar residues" evidence="12">
    <location>
        <begin position="722"/>
        <end position="742"/>
    </location>
</feature>
<dbReference type="GO" id="GO:0006895">
    <property type="term" value="P:Golgi to endosome transport"/>
    <property type="evidence" value="ECO:0007669"/>
    <property type="project" value="InterPro"/>
</dbReference>
<reference evidence="15" key="1">
    <citation type="journal article" date="2011" name="Nat. Biotechnol.">
        <title>The genomic sequence of the Chinese hamster ovary (CHO)-K1 cell line.</title>
        <authorList>
            <person name="Xu X."/>
            <person name="Nagarajan H."/>
            <person name="Lewis N.E."/>
            <person name="Pan S."/>
            <person name="Cai Z."/>
            <person name="Liu X."/>
            <person name="Chen W."/>
            <person name="Xie M."/>
            <person name="Wang W."/>
            <person name="Hammond S."/>
            <person name="Andersen M.R."/>
            <person name="Neff N."/>
            <person name="Passarelli B."/>
            <person name="Koh W."/>
            <person name="Fan H.C."/>
            <person name="Wang J."/>
            <person name="Gui Y."/>
            <person name="Lee K.H."/>
            <person name="Betenbaugh M.J."/>
            <person name="Quake S.R."/>
            <person name="Famili I."/>
            <person name="Palsson B.O."/>
            <person name="Wang J."/>
        </authorList>
    </citation>
    <scope>NUCLEOTIDE SEQUENCE [LARGE SCALE GENOMIC DNA]</scope>
    <source>
        <strain evidence="15">CHO K1 cell line</strain>
    </source>
</reference>
<evidence type="ECO:0000256" key="9">
    <source>
        <dbReference type="ARBA" id="ARBA00046326"/>
    </source>
</evidence>
<dbReference type="STRING" id="10029.G3HXN0"/>
<evidence type="ECO:0000256" key="12">
    <source>
        <dbReference type="SAM" id="MobiDB-lite"/>
    </source>
</evidence>
<evidence type="ECO:0000256" key="4">
    <source>
        <dbReference type="ARBA" id="ARBA00022771"/>
    </source>
</evidence>
<evidence type="ECO:0000313" key="15">
    <source>
        <dbReference type="Proteomes" id="UP000001075"/>
    </source>
</evidence>
<dbReference type="Pfam" id="PF04118">
    <property type="entry name" value="Dopey_N"/>
    <property type="match status" value="1"/>
</dbReference>
<dbReference type="SUPFAM" id="SSF55874">
    <property type="entry name" value="ATPase domain of HSP90 chaperone/DNA topoisomerase II/histidine kinase"/>
    <property type="match status" value="1"/>
</dbReference>
<keyword evidence="6" id="KW-0653">Protein transport</keyword>
<dbReference type="EMBL" id="JH000883">
    <property type="protein sequence ID" value="EGW12586.1"/>
    <property type="molecule type" value="Genomic_DNA"/>
</dbReference>
<evidence type="ECO:0000259" key="13">
    <source>
        <dbReference type="PROSITE" id="PS51050"/>
    </source>
</evidence>
<dbReference type="GO" id="GO:0005829">
    <property type="term" value="C:cytosol"/>
    <property type="evidence" value="ECO:0007669"/>
    <property type="project" value="GOC"/>
</dbReference>
<evidence type="ECO:0000256" key="1">
    <source>
        <dbReference type="ARBA" id="ARBA00004123"/>
    </source>
</evidence>
<gene>
    <name evidence="14" type="ORF">I79_015758</name>
</gene>
<evidence type="ECO:0000256" key="11">
    <source>
        <dbReference type="SAM" id="Coils"/>
    </source>
</evidence>
<protein>
    <submittedName>
        <fullName evidence="14">Protein dopey-2</fullName>
    </submittedName>
</protein>
<dbReference type="InterPro" id="IPR040314">
    <property type="entry name" value="DOP1"/>
</dbReference>
<feature type="region of interest" description="Disordered" evidence="12">
    <location>
        <begin position="2562"/>
        <end position="2586"/>
    </location>
</feature>
<dbReference type="GO" id="GO:0005768">
    <property type="term" value="C:endosome"/>
    <property type="evidence" value="ECO:0007669"/>
    <property type="project" value="TreeGrafter"/>
</dbReference>
<keyword evidence="4 10" id="KW-0863">Zinc-finger</keyword>
<organism evidence="14 15">
    <name type="scientific">Cricetulus griseus</name>
    <name type="common">Chinese hamster</name>
    <name type="synonym">Cricetulus barabensis griseus</name>
    <dbReference type="NCBI Taxonomy" id="10029"/>
    <lineage>
        <taxon>Eukaryota</taxon>
        <taxon>Metazoa</taxon>
        <taxon>Chordata</taxon>
        <taxon>Craniata</taxon>
        <taxon>Vertebrata</taxon>
        <taxon>Euteleostomi</taxon>
        <taxon>Mammalia</taxon>
        <taxon>Eutheria</taxon>
        <taxon>Euarchontoglires</taxon>
        <taxon>Glires</taxon>
        <taxon>Rodentia</taxon>
        <taxon>Myomorpha</taxon>
        <taxon>Muroidea</taxon>
        <taxon>Cricetidae</taxon>
        <taxon>Cricetinae</taxon>
        <taxon>Cricetulus</taxon>
    </lineage>
</organism>
<sequence length="2882" mass="323368">MSVRPVLLGLYERYFLPLQKLLLPSLQAFLVGLLPGLEEGSEIYDRTDALLLRLSLVVGREVFYAALWGSVLTSPSIRLPASLFVVSHISRDSPGKEQKYMLGADYQLTELYSEVQTQYLPQVLGCLLQPLAEEVEALSLAELTHALKTCFKVLSKVQMPPSYLDMAASSGNSSPVKGESSDIILETKASDEEAPFPPLKSEDSGIGLSASSPELSERLRVPRVSAERDDIWKKDGTMQRTFLCIQELIANFASKNIFAASLTVSGEESKPEEPPGKSDKGISHSGRKSSWDPKPITVPQFKQMLSDLFTARGSPFKTKSSESMSSVPSSPHRKAEAEWDIDEVVIELVGSKEDCREAFAAACHLLLDCATFPVYLSAEETEQLCEMLFQTSEASDCSFPSWLKSLMTICCCVNDCSLQNIAIATLLEVINHSQSLALVIEDKMKRYKTSGNNPFFGKLQMVTVPPIAPGILKVIAEKTDFYQRVARVLWNQLNKETREHHITCVELFYRLHCLAPTANICEDIICHALLDPDKGTRLEALFRFSVIWHLTRETQGSRVTSHNRSFDRSLFVVLDSLACTDGAISAAAQGWLVRALSLGDVARILEPMLLLLLQPKTQRTSIHCLKQENSAEDLHRWFNRKRHTFKEACGISEPQEGTSEEHLPLGQFTTVDREAIWAEVEKEPEKCPPRSDLSEEDMPYYMDLPDRIASCGPDSSEHTESADTSSVHTDSENTSTFSSPSHDLQDLSHEENCCAPIPIGGKAYSKRAALLPTLQPESLKSSAKLGLVRADSDKTQASESLSSDEEADVELQAITTTSRLLRQQKEKQESLEALFKHILLYLQPYDSQRVLYAFSVLEAVLKTNPKEFIEAVSRTGIDTSSTAHLNLISNLLARHQEALVGQSFYGKLQTQAPNVCPHSLLIELLTYLCLSFLRSYYPCYLKVCHRDVLGNRDVQVKSVEVLIRITTQLVSVAKSSEGKNVEFIHSLLQKCKVQEFVLLSLSASMYTSQKRYGLATADRGRVPMEVSLFEESLINLGQDQIWSEHPLQIELLKLLQALIVLEHHLGQGQEDAQSQPALSREWQRALNFQQAIGAMQYVQPHPLPSQGLLVSAVVRGLQPAYGYGMHPAWVSLVTHSLPYFGKSLGWTVTPFVIQICKNLDELVKQYESESVKLSVSTTSKKENISPDYPLTLLEGLTTISHFCLLEQPTQHKKTAAISDPINLRNAKNAILEELPRIVNTMALIWNVLRKEDTQKRPVDLLGATKGSSSVYFKTTKTIRQKILDLLNPLTAHLGVQLIAAVATVWSRKQARRHSKTKIVPMASASQHTLVDLVCALSTLQTDSVLQLVKEVVKRPLQIKGDEKSPLVDIPVLQFCYAFIQRLSIPDLQENFPSLLGVLKESVQLNLAPPGYFLLLSILNDFVTRTPNPESKKDQKDLQEITQKILEAIGTIAGSSLEQTSWLSRNLEVRAQPQVSLEESDAEDDEHDAAVASAMVSASAPSVYSVQALSLLAEVLASLLDMVYRSDEKEKAVPLISRLLYYVFPYLRNHSAYNAPSFRAGAQLLSSLSGYAYTKRAWKKEVLELFLDPAFFQMDTSCAHWKSIIDHLLTHEKTMFKDLMNMQSSSLKLFSSVDQKAMLLKRQAFAVFSGELDQYHLYLPLIQERLTDNLRVGQTSTVAAQMFLFFRVLLLRISPQHLTSLWPIMVSELIQTFLQLEEDLKEEDESLRNSNKTNRIKVPVADGNGPSGGTVSPGDLIMYLSACKFLDTALSFPPDKMPLFQIYRWAFVPEVDTEHPTFLSELEENHQECRPHTVRILELLRSKYGETGSSDEITRESEFPLLRQHSVSSIRQLIPFFKTLNCAFKTQSHLPSDAPGTSVPELPVVDSPRVLRQLEECVEHDFLESPYGSTDTAVPFGLVASDLTLPTLVVFCQLLYLHPGWEPRLTLPAGPGIETKVPQTLLELCTVSPAFEKEEQEGGSSLNNAYDPDVNAKQIWIDKTVINDRICLTFTDNGNGMTADKLHKMLSFGFSDKVTVNGHVPVGLYGNGFKSGSMRLGKDAIVFTKNGETMSVGFLSQTYLEVIKAEHVVVPISLTKDIRHMINLAESKASLTAILEHSLFSTEQKLLAELDAIMGKKGTRIIIWNLRSYKNATEFDFEKDKYDIRIPEDLDEAAGKKGYKKQERMDQIAPESDYSLRAYCSILYLKPRMQIILRGQKVKTQLVSKSLAYIERDVYRPKFLTRTVRITFGFNCRNKDHYGIMMYHKNRLIKAYEKVGCQLKANNMGVGVVGIIECNFLKPTHNKQDFDYTNEYRLTILALGEKLNDYWNEMKVKKNAEYPLSLPVEDIQKRPDQTWVQCDACLKWRKLPDGIDQLPEKWYCYNNPDPQFRNCEVPEEPEDEDLVHPTYEKTYKKTSKEKYRIRQPEFVPRISADLMYPTSISSRSFSPVKESVPRPHLPEVGSLGSPFPTRLLSNHMVSPQSEPESSSLKRRLATRSPFLNTKNRRLSNAPFENSSYKNDDDEDVIILEENSTPKPAVDHDIEMKSEQGHPEQSSVPVELVSPEPCAQATSTSTPTSRGDQATAVSTQTEAPGLVVKKEEECVESEMVAVRDGVTLPSCANAEATVQETLDRSADDAGRQVRELRSELLSVTQERDDYKRQCHVYTEQIKVLQQRILELNDKCVKKETCHQSTETDPVFLLESVNGQSESPDHIGSQYQQALEEIERLKKQCSTLQHVKTECSQCSGGESKSEMDEMAVQLDDVFRQLDKCIVERDQYKSEVNLLEIEKSHVHSQCEELKTEIEQLKSASQQAGADVSTSSNAEEAVNFVDGESLKLRSLRVNVGQLLAMIVPDLDLQQVNYDVDVVDEILGQVVEQMSEISSS</sequence>
<accession>G3HXN0</accession>
<keyword evidence="5" id="KW-0862">Zinc</keyword>
<dbReference type="Pfam" id="PF07496">
    <property type="entry name" value="zf-CW"/>
    <property type="match status" value="1"/>
</dbReference>
<feature type="region of interest" description="Disordered" evidence="12">
    <location>
        <begin position="188"/>
        <end position="212"/>
    </location>
</feature>
<feature type="domain" description="CW-type" evidence="13">
    <location>
        <begin position="2348"/>
        <end position="2398"/>
    </location>
</feature>
<evidence type="ECO:0000256" key="5">
    <source>
        <dbReference type="ARBA" id="ARBA00022833"/>
    </source>
</evidence>
<keyword evidence="8" id="KW-0539">Nucleus</keyword>
<proteinExistence type="inferred from homology"/>
<dbReference type="GO" id="GO:0015031">
    <property type="term" value="P:protein transport"/>
    <property type="evidence" value="ECO:0007669"/>
    <property type="project" value="UniProtKB-KW"/>
</dbReference>
<dbReference type="Proteomes" id="UP000001075">
    <property type="component" value="Unassembled WGS sequence"/>
</dbReference>
<keyword evidence="2" id="KW-0813">Transport</keyword>
<dbReference type="Pfam" id="PF24598">
    <property type="entry name" value="DOP1_C"/>
    <property type="match status" value="1"/>
</dbReference>
<dbReference type="Pfam" id="PF17942">
    <property type="entry name" value="Morc6_S5"/>
    <property type="match status" value="1"/>
</dbReference>
<evidence type="ECO:0000256" key="2">
    <source>
        <dbReference type="ARBA" id="ARBA00022448"/>
    </source>
</evidence>
<feature type="region of interest" description="Disordered" evidence="12">
    <location>
        <begin position="704"/>
        <end position="747"/>
    </location>
</feature>